<keyword evidence="3" id="KW-1185">Reference proteome</keyword>
<proteinExistence type="predicted"/>
<feature type="region of interest" description="Disordered" evidence="1">
    <location>
        <begin position="1"/>
        <end position="39"/>
    </location>
</feature>
<sequence length="61" mass="7215">MKGLESHTEKDKKKMKGKALFRQPIYPSLQQQHHHQRMPRKFSMKMYSDVTCPFHSNPGVC</sequence>
<evidence type="ECO:0000313" key="2">
    <source>
        <dbReference type="EMBL" id="KAK7819242.1"/>
    </source>
</evidence>
<evidence type="ECO:0000256" key="1">
    <source>
        <dbReference type="SAM" id="MobiDB-lite"/>
    </source>
</evidence>
<comment type="caution">
    <text evidence="2">The sequence shown here is derived from an EMBL/GenBank/DDBJ whole genome shotgun (WGS) entry which is preliminary data.</text>
</comment>
<dbReference type="AlphaFoldDB" id="A0AAW0IY24"/>
<evidence type="ECO:0000313" key="3">
    <source>
        <dbReference type="Proteomes" id="UP001488838"/>
    </source>
</evidence>
<reference evidence="2 3" key="1">
    <citation type="journal article" date="2023" name="bioRxiv">
        <title>Conserved and derived expression patterns and positive selection on dental genes reveal complex evolutionary context of ever-growing rodent molars.</title>
        <authorList>
            <person name="Calamari Z.T."/>
            <person name="Song A."/>
            <person name="Cohen E."/>
            <person name="Akter M."/>
            <person name="Roy R.D."/>
            <person name="Hallikas O."/>
            <person name="Christensen M.M."/>
            <person name="Li P."/>
            <person name="Marangoni P."/>
            <person name="Jernvall J."/>
            <person name="Klein O.D."/>
        </authorList>
    </citation>
    <scope>NUCLEOTIDE SEQUENCE [LARGE SCALE GENOMIC DNA]</scope>
    <source>
        <strain evidence="2">V071</strain>
    </source>
</reference>
<gene>
    <name evidence="2" type="ORF">U0070_008370</name>
</gene>
<protein>
    <submittedName>
        <fullName evidence="2">Uncharacterized protein</fullName>
    </submittedName>
</protein>
<dbReference type="EMBL" id="JBBHLL010000082">
    <property type="protein sequence ID" value="KAK7819242.1"/>
    <property type="molecule type" value="Genomic_DNA"/>
</dbReference>
<feature type="compositionally biased region" description="Basic and acidic residues" evidence="1">
    <location>
        <begin position="1"/>
        <end position="12"/>
    </location>
</feature>
<name>A0AAW0IY24_MYOGA</name>
<organism evidence="2 3">
    <name type="scientific">Myodes glareolus</name>
    <name type="common">Bank vole</name>
    <name type="synonym">Clethrionomys glareolus</name>
    <dbReference type="NCBI Taxonomy" id="447135"/>
    <lineage>
        <taxon>Eukaryota</taxon>
        <taxon>Metazoa</taxon>
        <taxon>Chordata</taxon>
        <taxon>Craniata</taxon>
        <taxon>Vertebrata</taxon>
        <taxon>Euteleostomi</taxon>
        <taxon>Mammalia</taxon>
        <taxon>Eutheria</taxon>
        <taxon>Euarchontoglires</taxon>
        <taxon>Glires</taxon>
        <taxon>Rodentia</taxon>
        <taxon>Myomorpha</taxon>
        <taxon>Muroidea</taxon>
        <taxon>Cricetidae</taxon>
        <taxon>Arvicolinae</taxon>
        <taxon>Myodes</taxon>
    </lineage>
</organism>
<accession>A0AAW0IY24</accession>
<dbReference type="Proteomes" id="UP001488838">
    <property type="component" value="Unassembled WGS sequence"/>
</dbReference>